<dbReference type="SUPFAM" id="SSF52540">
    <property type="entry name" value="P-loop containing nucleoside triphosphate hydrolases"/>
    <property type="match status" value="2"/>
</dbReference>
<dbReference type="OrthoDB" id="9762834at2"/>
<keyword evidence="5" id="KW-0347">Helicase</keyword>
<gene>
    <name evidence="11" type="ORF">DENIS_2973</name>
</gene>
<dbReference type="Gene3D" id="3.40.50.300">
    <property type="entry name" value="P-loop containing nucleotide triphosphate hydrolases"/>
    <property type="match status" value="2"/>
</dbReference>
<evidence type="ECO:0000256" key="2">
    <source>
        <dbReference type="ARBA" id="ARBA00022741"/>
    </source>
</evidence>
<evidence type="ECO:0000256" key="6">
    <source>
        <dbReference type="ARBA" id="ARBA00022839"/>
    </source>
</evidence>
<dbReference type="GO" id="GO:0003677">
    <property type="term" value="F:DNA binding"/>
    <property type="evidence" value="ECO:0007669"/>
    <property type="project" value="UniProtKB-KW"/>
</dbReference>
<accession>A0A401FYH8</accession>
<dbReference type="GO" id="GO:0005524">
    <property type="term" value="F:ATP binding"/>
    <property type="evidence" value="ECO:0007669"/>
    <property type="project" value="UniProtKB-KW"/>
</dbReference>
<dbReference type="NCBIfam" id="TIGR01450">
    <property type="entry name" value="recC"/>
    <property type="match status" value="1"/>
</dbReference>
<dbReference type="GO" id="GO:0006310">
    <property type="term" value="P:DNA recombination"/>
    <property type="evidence" value="ECO:0007669"/>
    <property type="project" value="TreeGrafter"/>
</dbReference>
<comment type="caution">
    <text evidence="11">The sequence shown here is derived from an EMBL/GenBank/DDBJ whole genome shotgun (WGS) entry which is preliminary data.</text>
</comment>
<dbReference type="GO" id="GO:0006281">
    <property type="term" value="P:DNA repair"/>
    <property type="evidence" value="ECO:0007669"/>
    <property type="project" value="UniProtKB-KW"/>
</dbReference>
<sequence>MKRFHLFTGNRMEKLVGMLGDVLSAPPASPMTSEVVVVQSKGMERWLSMSLARRHGICANIRFPFPNAFVYDDIFRKLLPDLPEISPFDPGVMVWKIMKILPGVISEPGFPQLKNYLGDGRSDLKLYQLATRIADTFDQYLLFRPEMILDWEAGRQEDGWQSALWRELAKGNESRHRAALGRALLDALRSGPELVEALPDRICVFGISTLPEFHIRVLDALSDYREVSLFLMNPCADYWGDLLSGREKRRIIRRGDEKGLPEEDLYLGTGNSFLAAMGMMGRDFFDLINEYFTKEQADFESPGEATLLASIQSDILNRRERPSESVPRKTISPDDTSVVIHTCHSPMREAEVLRDHLLALFEADPTLRPGDVLVMTPDIEACAPYILAVFDRPGDDPRRIPFSIADRGIRMESRIIDTFLNILDLSGSRFGAAQVLAVLESPPVCRKFGLTGGDLETVRHWVRETRIRWGADGRSRARMGLPEIWENTWRAGLDRLLLGYAMTGENEILFRGVLPYDRVEGGEAAVLGQFAEFADRLFFRVGRLSRSRTPGKWAAEMTLILEEFFQPDEATEGEFQIVRDTLRKMGENARLAGFDGRPEIGVIRCHLAEQLRHDLFGFGFITGGVTFCAMLPMRSIPFRVICLMGISSDDYPRQTRSPGFDLMAGNYRPGDRSRRNDDRYLFLEAILSAREKLCISYVGQSIRDNSAIPPSVLVSDLTDYIVKGFALPEGDILKDHILTVHRLQAFSPAYFGGPDGNGRLFSYSEENCRAARRLAEPRKVRAPFFSGELPEPDAAWKSPDLRDLTAFFSHPARFLLTRRLEVWLEEEDGTIEERELFDVSGLDKYRLAGYLVEKRLGGRNLQALLPARQKAGELPHGTVGTCAYEQLCREADGFARRIAPHVADDPLAPADVTLDLNGFRISGRITGLYPRHRVCFRCAKVKPGDSLTAWIGHLALNCSATGDLPRHTLLAGTDGIWEFPPVENAGDVLETLLGIYWQGLKAPLPFFPLTSWAFAEQLIGKGKTPEEALGAARTQWAGGYYSGEAEDPYLDRCFGHTDPLDQMFCTLAAEILEPLLACRKKV</sequence>
<feature type="domain" description="RecC C-terminal" evidence="10">
    <location>
        <begin position="797"/>
        <end position="1017"/>
    </location>
</feature>
<evidence type="ECO:0000256" key="9">
    <source>
        <dbReference type="ARBA" id="ARBA00023204"/>
    </source>
</evidence>
<dbReference type="Gene3D" id="1.10.10.160">
    <property type="match status" value="1"/>
</dbReference>
<keyword evidence="1" id="KW-0540">Nuclease</keyword>
<keyword evidence="8" id="KW-0238">DNA-binding</keyword>
<evidence type="ECO:0000313" key="12">
    <source>
        <dbReference type="Proteomes" id="UP000288096"/>
    </source>
</evidence>
<dbReference type="InterPro" id="IPR027417">
    <property type="entry name" value="P-loop_NTPase"/>
</dbReference>
<evidence type="ECO:0000256" key="3">
    <source>
        <dbReference type="ARBA" id="ARBA00022763"/>
    </source>
</evidence>
<keyword evidence="3" id="KW-0227">DNA damage</keyword>
<keyword evidence="7" id="KW-0067">ATP-binding</keyword>
<proteinExistence type="inferred from homology"/>
<evidence type="ECO:0000256" key="1">
    <source>
        <dbReference type="ARBA" id="ARBA00022722"/>
    </source>
</evidence>
<dbReference type="GO" id="GO:0008854">
    <property type="term" value="F:exodeoxyribonuclease V activity"/>
    <property type="evidence" value="ECO:0007669"/>
    <property type="project" value="InterPro"/>
</dbReference>
<dbReference type="PANTHER" id="PTHR30591:SF1">
    <property type="entry name" value="RECBCD ENZYME SUBUNIT RECC"/>
    <property type="match status" value="1"/>
</dbReference>
<dbReference type="Gene3D" id="3.40.50.10930">
    <property type="match status" value="1"/>
</dbReference>
<dbReference type="Gene3D" id="1.10.10.990">
    <property type="match status" value="1"/>
</dbReference>
<dbReference type="GO" id="GO:0004386">
    <property type="term" value="F:helicase activity"/>
    <property type="evidence" value="ECO:0007669"/>
    <property type="project" value="UniProtKB-KW"/>
</dbReference>
<dbReference type="InterPro" id="IPR011335">
    <property type="entry name" value="Restrct_endonuc-II-like"/>
</dbReference>
<dbReference type="EMBL" id="BEXT01000001">
    <property type="protein sequence ID" value="GBC62010.1"/>
    <property type="molecule type" value="Genomic_DNA"/>
</dbReference>
<dbReference type="GO" id="GO:0009338">
    <property type="term" value="C:exodeoxyribonuclease V complex"/>
    <property type="evidence" value="ECO:0007669"/>
    <property type="project" value="InterPro"/>
</dbReference>
<dbReference type="Pfam" id="PF04257">
    <property type="entry name" value="Exonuc_V_gamma"/>
    <property type="match status" value="1"/>
</dbReference>
<keyword evidence="6" id="KW-0269">Exonuclease</keyword>
<reference evidence="12" key="2">
    <citation type="submission" date="2019-01" db="EMBL/GenBank/DDBJ databases">
        <title>Genome sequence of Desulfonema ishimotonii strain Tokyo 01.</title>
        <authorList>
            <person name="Fukui M."/>
        </authorList>
    </citation>
    <scope>NUCLEOTIDE SEQUENCE [LARGE SCALE GENOMIC DNA]</scope>
    <source>
        <strain evidence="12">Tokyo 01</strain>
    </source>
</reference>
<evidence type="ECO:0000256" key="4">
    <source>
        <dbReference type="ARBA" id="ARBA00022801"/>
    </source>
</evidence>
<dbReference type="PIRSF" id="PIRSF000980">
    <property type="entry name" value="RecC"/>
    <property type="match status" value="1"/>
</dbReference>
<protein>
    <submittedName>
        <fullName evidence="11">Exodeoxyribonuclease V subunit gamma</fullName>
    </submittedName>
</protein>
<dbReference type="RefSeq" id="WP_124329226.1">
    <property type="nucleotide sequence ID" value="NZ_BEXT01000001.1"/>
</dbReference>
<keyword evidence="9" id="KW-0234">DNA repair</keyword>
<dbReference type="AlphaFoldDB" id="A0A401FYH8"/>
<dbReference type="Proteomes" id="UP000288096">
    <property type="component" value="Unassembled WGS sequence"/>
</dbReference>
<dbReference type="HAMAP" id="MF_01486">
    <property type="entry name" value="RecC"/>
    <property type="match status" value="1"/>
</dbReference>
<keyword evidence="12" id="KW-1185">Reference proteome</keyword>
<dbReference type="SUPFAM" id="SSF52980">
    <property type="entry name" value="Restriction endonuclease-like"/>
    <property type="match status" value="1"/>
</dbReference>
<dbReference type="InterPro" id="IPR006697">
    <property type="entry name" value="RecC"/>
</dbReference>
<evidence type="ECO:0000256" key="8">
    <source>
        <dbReference type="ARBA" id="ARBA00023125"/>
    </source>
</evidence>
<dbReference type="InterPro" id="IPR041500">
    <property type="entry name" value="RecC_C"/>
</dbReference>
<reference evidence="12" key="1">
    <citation type="submission" date="2017-11" db="EMBL/GenBank/DDBJ databases">
        <authorList>
            <person name="Watanabe M."/>
            <person name="Kojima H."/>
        </authorList>
    </citation>
    <scope>NUCLEOTIDE SEQUENCE [LARGE SCALE GENOMIC DNA]</scope>
    <source>
        <strain evidence="12">Tokyo 01</strain>
    </source>
</reference>
<name>A0A401FYH8_9BACT</name>
<dbReference type="Pfam" id="PF17946">
    <property type="entry name" value="RecC_C"/>
    <property type="match status" value="1"/>
</dbReference>
<evidence type="ECO:0000313" key="11">
    <source>
        <dbReference type="EMBL" id="GBC62010.1"/>
    </source>
</evidence>
<evidence type="ECO:0000256" key="7">
    <source>
        <dbReference type="ARBA" id="ARBA00022840"/>
    </source>
</evidence>
<keyword evidence="2" id="KW-0547">Nucleotide-binding</keyword>
<keyword evidence="4" id="KW-0378">Hydrolase</keyword>
<evidence type="ECO:0000256" key="5">
    <source>
        <dbReference type="ARBA" id="ARBA00022806"/>
    </source>
</evidence>
<dbReference type="PANTHER" id="PTHR30591">
    <property type="entry name" value="RECBCD ENZYME SUBUNIT RECC"/>
    <property type="match status" value="1"/>
</dbReference>
<organism evidence="11 12">
    <name type="scientific">Desulfonema ishimotonii</name>
    <dbReference type="NCBI Taxonomy" id="45657"/>
    <lineage>
        <taxon>Bacteria</taxon>
        <taxon>Pseudomonadati</taxon>
        <taxon>Thermodesulfobacteriota</taxon>
        <taxon>Desulfobacteria</taxon>
        <taxon>Desulfobacterales</taxon>
        <taxon>Desulfococcaceae</taxon>
        <taxon>Desulfonema</taxon>
    </lineage>
</organism>
<dbReference type="InterPro" id="IPR013986">
    <property type="entry name" value="DExx_box_DNA_helicase_dom_sf"/>
</dbReference>
<dbReference type="CDD" id="cd22353">
    <property type="entry name" value="RecC_C-like"/>
    <property type="match status" value="1"/>
</dbReference>
<evidence type="ECO:0000259" key="10">
    <source>
        <dbReference type="Pfam" id="PF17946"/>
    </source>
</evidence>